<evidence type="ECO:0000256" key="2">
    <source>
        <dbReference type="PIRSR" id="PIRSR001549-1"/>
    </source>
</evidence>
<feature type="binding site" evidence="2">
    <location>
        <begin position="69"/>
        <end position="71"/>
    </location>
    <ligand>
        <name>L-histidine</name>
        <dbReference type="ChEBI" id="CHEBI:57595"/>
    </ligand>
</feature>
<dbReference type="Gene3D" id="3.30.930.10">
    <property type="entry name" value="Bira Bifunctional Protein, Domain 2"/>
    <property type="match status" value="1"/>
</dbReference>
<dbReference type="Proteomes" id="UP000077173">
    <property type="component" value="Unassembled WGS sequence"/>
</dbReference>
<dbReference type="PIRSF" id="PIRSF001549">
    <property type="entry name" value="His-tRNA_synth"/>
    <property type="match status" value="1"/>
</dbReference>
<dbReference type="InterPro" id="IPR041715">
    <property type="entry name" value="HisRS-like_core"/>
</dbReference>
<evidence type="ECO:0000313" key="5">
    <source>
        <dbReference type="Proteomes" id="UP000077173"/>
    </source>
</evidence>
<keyword evidence="4" id="KW-0328">Glycosyltransferase</keyword>
<feature type="binding site" evidence="2">
    <location>
        <position position="320"/>
    </location>
    <ligand>
        <name>L-histidine</name>
        <dbReference type="ChEBI" id="CHEBI:57595"/>
    </ligand>
</feature>
<evidence type="ECO:0000259" key="3">
    <source>
        <dbReference type="Pfam" id="PF13393"/>
    </source>
</evidence>
<dbReference type="PANTHER" id="PTHR43707">
    <property type="entry name" value="HISTIDYL-TRNA SYNTHETASE"/>
    <property type="match status" value="1"/>
</dbReference>
<feature type="domain" description="Class II Histidinyl-tRNA synthetase (HisRS)-like catalytic core" evidence="3">
    <location>
        <begin position="15"/>
        <end position="207"/>
    </location>
</feature>
<evidence type="ECO:0000313" key="4">
    <source>
        <dbReference type="EMBL" id="OAF16186.1"/>
    </source>
</evidence>
<sequence length="383" mass="41246">MTATAIPNAAGSAWADTLLLSFAQAGYLRAEPAILQPAEPFLDLSGEDIRKSLYLTTDLTGEELCLRPDLTIPVARDYLSSGRAGQPAGFSYLGPVFRYRSGQPSEFLQAGIESFGRQDRAAADAEMLALALEATAAFGVSDVEIRTGDVALFNALLDALDLYPVWRRRLVKDFNRKISLEQDLERLAHATTATRSEYEGVLAALAGSDRKAALAFVTDLMSIAGTTNVGGRTTAEIADRFLEQSTLKGGALPREALAVLKRFLAISGNPDDAIAELRALTTEAKLDITAAIDQFESRIGFMAARGIDVKQTRFSTAFGRGLDYYTGFEFELHHRGNGAEPLVAGGRYDGLMTQLGSVAPIPAVGFSVWVDALTRIGRKELKS</sequence>
<dbReference type="InterPro" id="IPR004516">
    <property type="entry name" value="HisRS/HisZ"/>
</dbReference>
<dbReference type="GO" id="GO:0016757">
    <property type="term" value="F:glycosyltransferase activity"/>
    <property type="evidence" value="ECO:0007669"/>
    <property type="project" value="UniProtKB-KW"/>
</dbReference>
<keyword evidence="4" id="KW-0808">Transferase</keyword>
<dbReference type="PANTHER" id="PTHR43707:SF1">
    <property type="entry name" value="HISTIDINE--TRNA LIGASE, MITOCHONDRIAL-RELATED"/>
    <property type="match status" value="1"/>
</dbReference>
<dbReference type="GO" id="GO:0006427">
    <property type="term" value="P:histidyl-tRNA aminoacylation"/>
    <property type="evidence" value="ECO:0007669"/>
    <property type="project" value="TreeGrafter"/>
</dbReference>
<dbReference type="GO" id="GO:0000105">
    <property type="term" value="P:L-histidine biosynthetic process"/>
    <property type="evidence" value="ECO:0007669"/>
    <property type="project" value="UniProtKB-KW"/>
</dbReference>
<feature type="binding site" evidence="2">
    <location>
        <begin position="324"/>
        <end position="325"/>
    </location>
    <ligand>
        <name>L-histidine</name>
        <dbReference type="ChEBI" id="CHEBI:57595"/>
    </ligand>
</feature>
<dbReference type="SUPFAM" id="SSF55681">
    <property type="entry name" value="Class II aaRS and biotin synthetases"/>
    <property type="match status" value="1"/>
</dbReference>
<proteinExistence type="predicted"/>
<feature type="binding site" evidence="2">
    <location>
        <position position="109"/>
    </location>
    <ligand>
        <name>L-histidine</name>
        <dbReference type="ChEBI" id="CHEBI:57595"/>
    </ligand>
</feature>
<dbReference type="Pfam" id="PF13393">
    <property type="entry name" value="tRNA-synt_His"/>
    <property type="match status" value="2"/>
</dbReference>
<dbReference type="InterPro" id="IPR045864">
    <property type="entry name" value="aa-tRNA-synth_II/BPL/LPL"/>
</dbReference>
<feature type="binding site" evidence="2">
    <location>
        <position position="113"/>
    </location>
    <ligand>
        <name>L-histidine</name>
        <dbReference type="ChEBI" id="CHEBI:57595"/>
    </ligand>
</feature>
<reference evidence="4 5" key="1">
    <citation type="submission" date="2016-02" db="EMBL/GenBank/DDBJ databases">
        <title>Draft genome sequence of the strain BR 10247T Bradyrhizobium neotropicale isolated from nodules of Centrolobium paraense.</title>
        <authorList>
            <person name="Simoes-Araujo J.L."/>
            <person name="Barauna A.C."/>
            <person name="Silva K."/>
            <person name="Zilli J.E."/>
        </authorList>
    </citation>
    <scope>NUCLEOTIDE SEQUENCE [LARGE SCALE GENOMIC DNA]</scope>
    <source>
        <strain evidence="4 5">BR 10247</strain>
    </source>
</reference>
<protein>
    <submittedName>
        <fullName evidence="4">ATP phosphoribosyltransferase regulatory subunit</fullName>
    </submittedName>
</protein>
<keyword evidence="5" id="KW-1185">Reference proteome</keyword>
<organism evidence="4 5">
    <name type="scientific">Bradyrhizobium neotropicale</name>
    <dbReference type="NCBI Taxonomy" id="1497615"/>
    <lineage>
        <taxon>Bacteria</taxon>
        <taxon>Pseudomonadati</taxon>
        <taxon>Pseudomonadota</taxon>
        <taxon>Alphaproteobacteria</taxon>
        <taxon>Hyphomicrobiales</taxon>
        <taxon>Nitrobacteraceae</taxon>
        <taxon>Bradyrhizobium</taxon>
    </lineage>
</organism>
<name>A0A176Z8U8_9BRAD</name>
<dbReference type="RefSeq" id="WP_063679042.1">
    <property type="nucleotide sequence ID" value="NZ_LSEF01000058.1"/>
</dbReference>
<accession>A0A176Z8U8</accession>
<dbReference type="EMBL" id="LSEF01000058">
    <property type="protein sequence ID" value="OAF16186.1"/>
    <property type="molecule type" value="Genomic_DNA"/>
</dbReference>
<dbReference type="GO" id="GO:0004821">
    <property type="term" value="F:histidine-tRNA ligase activity"/>
    <property type="evidence" value="ECO:0007669"/>
    <property type="project" value="TreeGrafter"/>
</dbReference>
<evidence type="ECO:0000256" key="1">
    <source>
        <dbReference type="ARBA" id="ARBA00023102"/>
    </source>
</evidence>
<feature type="binding site" evidence="2">
    <location>
        <position position="98"/>
    </location>
    <ligand>
        <name>L-histidine</name>
        <dbReference type="ChEBI" id="CHEBI:57595"/>
    </ligand>
</feature>
<dbReference type="GO" id="GO:0005737">
    <property type="term" value="C:cytoplasm"/>
    <property type="evidence" value="ECO:0007669"/>
    <property type="project" value="InterPro"/>
</dbReference>
<dbReference type="AlphaFoldDB" id="A0A176Z8U8"/>
<gene>
    <name evidence="4" type="ORF">AXW67_12965</name>
</gene>
<feature type="domain" description="Class II Histidinyl-tRNA synthetase (HisRS)-like catalytic core" evidence="3">
    <location>
        <begin position="250"/>
        <end position="373"/>
    </location>
</feature>
<comment type="caution">
    <text evidence="4">The sequence shown here is derived from an EMBL/GenBank/DDBJ whole genome shotgun (WGS) entry which is preliminary data.</text>
</comment>
<keyword evidence="1" id="KW-0028">Amino-acid biosynthesis</keyword>
<keyword evidence="1" id="KW-0368">Histidine biosynthesis</keyword>
<dbReference type="NCBIfam" id="NF008953">
    <property type="entry name" value="PRK12295.1-6"/>
    <property type="match status" value="1"/>
</dbReference>